<keyword evidence="3" id="KW-0804">Transcription</keyword>
<keyword evidence="2" id="KW-0805">Transcription regulation</keyword>
<name>A0A022Q074_ERYGU</name>
<dbReference type="AlphaFoldDB" id="A0A022Q074"/>
<dbReference type="GO" id="GO:0009736">
    <property type="term" value="P:cytokinin-activated signaling pathway"/>
    <property type="evidence" value="ECO:0007669"/>
    <property type="project" value="InterPro"/>
</dbReference>
<dbReference type="InterPro" id="IPR045279">
    <property type="entry name" value="ARR-like"/>
</dbReference>
<comment type="caution">
    <text evidence="4">Lacks conserved residue(s) required for the propagation of feature annotation.</text>
</comment>
<evidence type="ECO:0000259" key="5">
    <source>
        <dbReference type="PROSITE" id="PS50110"/>
    </source>
</evidence>
<evidence type="ECO:0000256" key="4">
    <source>
        <dbReference type="PROSITE-ProRule" id="PRU00169"/>
    </source>
</evidence>
<evidence type="ECO:0000313" key="6">
    <source>
        <dbReference type="EMBL" id="EYU21179.1"/>
    </source>
</evidence>
<evidence type="ECO:0000256" key="3">
    <source>
        <dbReference type="ARBA" id="ARBA00023163"/>
    </source>
</evidence>
<evidence type="ECO:0000313" key="7">
    <source>
        <dbReference type="Proteomes" id="UP000030748"/>
    </source>
</evidence>
<dbReference type="GO" id="GO:0000160">
    <property type="term" value="P:phosphorelay signal transduction system"/>
    <property type="evidence" value="ECO:0007669"/>
    <property type="project" value="UniProtKB-KW"/>
</dbReference>
<reference evidence="6 7" key="1">
    <citation type="journal article" date="2013" name="Proc. Natl. Acad. Sci. U.S.A.">
        <title>Fine-scale variation in meiotic recombination in Mimulus inferred from population shotgun sequencing.</title>
        <authorList>
            <person name="Hellsten U."/>
            <person name="Wright K.M."/>
            <person name="Jenkins J."/>
            <person name="Shu S."/>
            <person name="Yuan Y."/>
            <person name="Wessler S.R."/>
            <person name="Schmutz J."/>
            <person name="Willis J.H."/>
            <person name="Rokhsar D.S."/>
        </authorList>
    </citation>
    <scope>NUCLEOTIDE SEQUENCE [LARGE SCALE GENOMIC DNA]</scope>
    <source>
        <strain evidence="7">cv. DUN x IM62</strain>
    </source>
</reference>
<dbReference type="PhylomeDB" id="A0A022Q074"/>
<evidence type="ECO:0000256" key="1">
    <source>
        <dbReference type="ARBA" id="ARBA00023012"/>
    </source>
</evidence>
<sequence length="140" mass="15880">MDKGKGVICHQRDHADRSKIRILLYDNNAESCHEISAALNKYSYQVAAVWTAREVYQTLNSEGPHAHIILAEVNLLMANNARMLKHIMHDKKLQQIPVIIITTQDQVSITIKGVSLGAADYLVKPLHKDQLSSLWMHMQK</sequence>
<dbReference type="SUPFAM" id="SSF52172">
    <property type="entry name" value="CheY-like"/>
    <property type="match status" value="1"/>
</dbReference>
<dbReference type="Pfam" id="PF00072">
    <property type="entry name" value="Response_reg"/>
    <property type="match status" value="1"/>
</dbReference>
<organism evidence="6 7">
    <name type="scientific">Erythranthe guttata</name>
    <name type="common">Yellow monkey flower</name>
    <name type="synonym">Mimulus guttatus</name>
    <dbReference type="NCBI Taxonomy" id="4155"/>
    <lineage>
        <taxon>Eukaryota</taxon>
        <taxon>Viridiplantae</taxon>
        <taxon>Streptophyta</taxon>
        <taxon>Embryophyta</taxon>
        <taxon>Tracheophyta</taxon>
        <taxon>Spermatophyta</taxon>
        <taxon>Magnoliopsida</taxon>
        <taxon>eudicotyledons</taxon>
        <taxon>Gunneridae</taxon>
        <taxon>Pentapetalae</taxon>
        <taxon>asterids</taxon>
        <taxon>lamiids</taxon>
        <taxon>Lamiales</taxon>
        <taxon>Phrymaceae</taxon>
        <taxon>Erythranthe</taxon>
    </lineage>
</organism>
<keyword evidence="7" id="KW-1185">Reference proteome</keyword>
<gene>
    <name evidence="6" type="ORF">MIMGU_mgv1a015949mg</name>
</gene>
<dbReference type="Gene3D" id="3.40.50.2300">
    <property type="match status" value="1"/>
</dbReference>
<dbReference type="PROSITE" id="PS50110">
    <property type="entry name" value="RESPONSE_REGULATORY"/>
    <property type="match status" value="1"/>
</dbReference>
<proteinExistence type="predicted"/>
<accession>A0A022Q074</accession>
<dbReference type="KEGG" id="egt:105976183"/>
<dbReference type="PANTHER" id="PTHR43874:SF1">
    <property type="entry name" value="TWO-COMPONENT RESPONSE REGULATOR-LIKE APRR1"/>
    <property type="match status" value="1"/>
</dbReference>
<dbReference type="OMA" id="WTHMKRN"/>
<dbReference type="EMBL" id="KI632224">
    <property type="protein sequence ID" value="EYU21179.1"/>
    <property type="molecule type" value="Genomic_DNA"/>
</dbReference>
<protein>
    <recommendedName>
        <fullName evidence="5">Response regulatory domain-containing protein</fullName>
    </recommendedName>
</protein>
<dbReference type="InterPro" id="IPR011006">
    <property type="entry name" value="CheY-like_superfamily"/>
</dbReference>
<dbReference type="SMART" id="SM00448">
    <property type="entry name" value="REC"/>
    <property type="match status" value="1"/>
</dbReference>
<dbReference type="eggNOG" id="KOG1601">
    <property type="taxonomic scope" value="Eukaryota"/>
</dbReference>
<dbReference type="PANTHER" id="PTHR43874">
    <property type="entry name" value="TWO-COMPONENT RESPONSE REGULATOR"/>
    <property type="match status" value="1"/>
</dbReference>
<feature type="domain" description="Response regulatory" evidence="5">
    <location>
        <begin position="21"/>
        <end position="139"/>
    </location>
</feature>
<keyword evidence="1" id="KW-0902">Two-component regulatory system</keyword>
<evidence type="ECO:0000256" key="2">
    <source>
        <dbReference type="ARBA" id="ARBA00023015"/>
    </source>
</evidence>
<dbReference type="InterPro" id="IPR001789">
    <property type="entry name" value="Sig_transdc_resp-reg_receiver"/>
</dbReference>
<dbReference type="OrthoDB" id="60033at2759"/>
<dbReference type="STRING" id="4155.A0A022Q074"/>
<dbReference type="Proteomes" id="UP000030748">
    <property type="component" value="Unassembled WGS sequence"/>
</dbReference>